<evidence type="ECO:0000313" key="1">
    <source>
        <dbReference type="EMBL" id="KAJ2891793.1"/>
    </source>
</evidence>
<evidence type="ECO:0000313" key="2">
    <source>
        <dbReference type="Proteomes" id="UP001139981"/>
    </source>
</evidence>
<organism evidence="1 2">
    <name type="scientific">Coemansia aciculifera</name>
    <dbReference type="NCBI Taxonomy" id="417176"/>
    <lineage>
        <taxon>Eukaryota</taxon>
        <taxon>Fungi</taxon>
        <taxon>Fungi incertae sedis</taxon>
        <taxon>Zoopagomycota</taxon>
        <taxon>Kickxellomycotina</taxon>
        <taxon>Kickxellomycetes</taxon>
        <taxon>Kickxellales</taxon>
        <taxon>Kickxellaceae</taxon>
        <taxon>Coemansia</taxon>
    </lineage>
</organism>
<name>A0ACC1M0I6_9FUNG</name>
<reference evidence="1" key="1">
    <citation type="submission" date="2022-07" db="EMBL/GenBank/DDBJ databases">
        <title>Phylogenomic reconstructions and comparative analyses of Kickxellomycotina fungi.</title>
        <authorList>
            <person name="Reynolds N.K."/>
            <person name="Stajich J.E."/>
            <person name="Barry K."/>
            <person name="Grigoriev I.V."/>
            <person name="Crous P."/>
            <person name="Smith M.E."/>
        </authorList>
    </citation>
    <scope>NUCLEOTIDE SEQUENCE</scope>
    <source>
        <strain evidence="1">CBS 190363</strain>
    </source>
</reference>
<gene>
    <name evidence="1" type="ORF">IWW38_003471</name>
</gene>
<feature type="non-terminal residue" evidence="1">
    <location>
        <position position="413"/>
    </location>
</feature>
<proteinExistence type="predicted"/>
<comment type="caution">
    <text evidence="1">The sequence shown here is derived from an EMBL/GenBank/DDBJ whole genome shotgun (WGS) entry which is preliminary data.</text>
</comment>
<accession>A0ACC1M0I6</accession>
<dbReference type="EMBL" id="JANBVB010000895">
    <property type="protein sequence ID" value="KAJ2891793.1"/>
    <property type="molecule type" value="Genomic_DNA"/>
</dbReference>
<sequence length="413" mass="44907">MSGGGQQQQLLTPVGSPSRRIQRRSIATGQSVGPGSPLFPLSTPKKPSTPGEAIKSDSSGLSFAERVQRNIGQQTPLKETENKKPPKEAHKPLSSSSSSAIPDSVLDVPSQRLYALSVAGLLVAWKTYDAIGISLESGQTSGYLFAKWTLLDWVLLYVGWRLRIPKLGISTVMLYGLAAASVFLNLNLFLLSSSVLMLALKPVGLGVASNCMRTVKSIPLVGPWIVGDSELLIDSFRLDDEHILGRHTIHVLPHSMAHMNPAGKSLCISNDAGGKQQAWYSRLLPSGQLSRQQQQRLTIPIVINGTRPASIAYAFTSFETGERQLRAVKNVRGLRMETMASYPVLGASWVLATYYLPVSEEGAYEMHSVRDERGLEFRTMASAQPTVVVRCPTARLAWHGQQQEQGDSTFAVG</sequence>
<keyword evidence="2" id="KW-1185">Reference proteome</keyword>
<protein>
    <submittedName>
        <fullName evidence="1">Uncharacterized protein</fullName>
    </submittedName>
</protein>
<dbReference type="Proteomes" id="UP001139981">
    <property type="component" value="Unassembled WGS sequence"/>
</dbReference>